<feature type="compositionally biased region" description="Acidic residues" evidence="5">
    <location>
        <begin position="1"/>
        <end position="11"/>
    </location>
</feature>
<dbReference type="OrthoDB" id="166375at2759"/>
<feature type="compositionally biased region" description="Acidic residues" evidence="5">
    <location>
        <begin position="182"/>
        <end position="200"/>
    </location>
</feature>
<proteinExistence type="predicted"/>
<evidence type="ECO:0000256" key="4">
    <source>
        <dbReference type="ARBA" id="ARBA00023242"/>
    </source>
</evidence>
<evidence type="ECO:0000256" key="3">
    <source>
        <dbReference type="ARBA" id="ARBA00023163"/>
    </source>
</evidence>
<dbReference type="SUPFAM" id="SSF159042">
    <property type="entry name" value="Plus3-like"/>
    <property type="match status" value="1"/>
</dbReference>
<dbReference type="GO" id="GO:0016593">
    <property type="term" value="C:Cdc73/Paf1 complex"/>
    <property type="evidence" value="ECO:0007669"/>
    <property type="project" value="TreeGrafter"/>
</dbReference>
<dbReference type="Proteomes" id="UP000054279">
    <property type="component" value="Unassembled WGS sequence"/>
</dbReference>
<comment type="subcellular location">
    <subcellularLocation>
        <location evidence="1">Nucleus</location>
    </subcellularLocation>
</comment>
<dbReference type="AlphaFoldDB" id="A0A0C9U853"/>
<protein>
    <recommendedName>
        <fullName evidence="6">Plus3 domain-containing protein</fullName>
    </recommendedName>
</protein>
<feature type="region of interest" description="Disordered" evidence="5">
    <location>
        <begin position="103"/>
        <end position="220"/>
    </location>
</feature>
<dbReference type="InterPro" id="IPR004343">
    <property type="entry name" value="Plus-3_dom"/>
</dbReference>
<dbReference type="PANTHER" id="PTHR13115:SF8">
    <property type="entry name" value="RNA POLYMERASE-ASSOCIATED PROTEIN RTF1 HOMOLOG"/>
    <property type="match status" value="1"/>
</dbReference>
<dbReference type="GO" id="GO:0003677">
    <property type="term" value="F:DNA binding"/>
    <property type="evidence" value="ECO:0007669"/>
    <property type="project" value="InterPro"/>
</dbReference>
<evidence type="ECO:0000256" key="1">
    <source>
        <dbReference type="ARBA" id="ARBA00004123"/>
    </source>
</evidence>
<dbReference type="SMART" id="SM00719">
    <property type="entry name" value="Plus3"/>
    <property type="match status" value="1"/>
</dbReference>
<feature type="compositionally biased region" description="Basic and acidic residues" evidence="5">
    <location>
        <begin position="138"/>
        <end position="177"/>
    </location>
</feature>
<accession>A0A0C9U853</accession>
<evidence type="ECO:0000259" key="6">
    <source>
        <dbReference type="PROSITE" id="PS51360"/>
    </source>
</evidence>
<dbReference type="PROSITE" id="PS51360">
    <property type="entry name" value="PLUS3"/>
    <property type="match status" value="1"/>
</dbReference>
<evidence type="ECO:0000313" key="8">
    <source>
        <dbReference type="EMBL" id="KIJ43001.1"/>
    </source>
</evidence>
<evidence type="ECO:0000256" key="5">
    <source>
        <dbReference type="SAM" id="MobiDB-lite"/>
    </source>
</evidence>
<evidence type="ECO:0000313" key="7">
    <source>
        <dbReference type="EMBL" id="KIJ39208.1"/>
    </source>
</evidence>
<keyword evidence="3" id="KW-0804">Transcription</keyword>
<feature type="region of interest" description="Disordered" evidence="5">
    <location>
        <begin position="1"/>
        <end position="86"/>
    </location>
</feature>
<dbReference type="Gene3D" id="3.90.70.200">
    <property type="entry name" value="Plus-3 domain"/>
    <property type="match status" value="1"/>
</dbReference>
<feature type="domain" description="Plus3" evidence="6">
    <location>
        <begin position="218"/>
        <end position="352"/>
    </location>
</feature>
<keyword evidence="4" id="KW-0539">Nucleus</keyword>
<keyword evidence="2" id="KW-0805">Transcription regulation</keyword>
<gene>
    <name evidence="8" type="ORF">M422DRAFT_31105</name>
    <name evidence="7" type="ORF">M422DRAFT_32843</name>
</gene>
<dbReference type="GO" id="GO:1990269">
    <property type="term" value="F:RNA polymerase II C-terminal domain phosphoserine binding"/>
    <property type="evidence" value="ECO:0007669"/>
    <property type="project" value="TreeGrafter"/>
</dbReference>
<name>A0A0C9U853_SPHS4</name>
<dbReference type="Pfam" id="PF03126">
    <property type="entry name" value="Plus-3"/>
    <property type="match status" value="1"/>
</dbReference>
<feature type="compositionally biased region" description="Basic and acidic residues" evidence="5">
    <location>
        <begin position="201"/>
        <end position="220"/>
    </location>
</feature>
<dbReference type="HOGENOM" id="CLU_036626_0_0_1"/>
<reference evidence="7 9" key="1">
    <citation type="submission" date="2014-06" db="EMBL/GenBank/DDBJ databases">
        <title>Evolutionary Origins and Diversification of the Mycorrhizal Mutualists.</title>
        <authorList>
            <consortium name="DOE Joint Genome Institute"/>
            <consortium name="Mycorrhizal Genomics Consortium"/>
            <person name="Kohler A."/>
            <person name="Kuo A."/>
            <person name="Nagy L.G."/>
            <person name="Floudas D."/>
            <person name="Copeland A."/>
            <person name="Barry K.W."/>
            <person name="Cichocki N."/>
            <person name="Veneault-Fourrey C."/>
            <person name="LaButti K."/>
            <person name="Lindquist E.A."/>
            <person name="Lipzen A."/>
            <person name="Lundell T."/>
            <person name="Morin E."/>
            <person name="Murat C."/>
            <person name="Riley R."/>
            <person name="Ohm R."/>
            <person name="Sun H."/>
            <person name="Tunlid A."/>
            <person name="Henrissat B."/>
            <person name="Grigoriev I.V."/>
            <person name="Hibbett D.S."/>
            <person name="Martin F."/>
        </authorList>
    </citation>
    <scope>NUCLEOTIDE SEQUENCE [LARGE SCALE GENOMIC DNA]</scope>
    <source>
        <strain evidence="7 9">SS14</strain>
    </source>
</reference>
<sequence length="556" mass="63093">MSDGEEWEDELLALATQDDSKKKASKKRRSSSSGKEPSSKRRKADMNVESDSDMEPESEEDDSNPYPLDGKYKNEGDRSWLMGLPELEREDILARRMEELQERYESQNLDSLIKAQNGKSGGDAVAHAAKRKHTARGSTKEKSRKLDELKARRKAKEDRARNRTEKADSPTDRRRSSSSEPELSDVTDEDGEINKDEEEDGKYRDKFESRPSDKTDLKPSYDDFQKLRVSRHQISKYYYNPWFENWITGSWVRYLIGADETTRQPIYRICEVLGVVSNPVKAYKVNDIVVDRLLELKHGDAVRSFPMDKISDSPFSQKEYERIIRVMEDEKVEFPSRRSIQRKVEQLRELPRRPLTEADITAMIARKNALNPSSVAASQMFNTRVDLTQKKNLAVKRHDYKEAAAIDKELQELAAAHPDQRKEQAKDTQAELLARVNERNRKANLEQIRKAEAEATIRKRQERRAIAAAAAAGLAPPAPSDVSARVPTVAKTHHQSLSRVNTPLGTPKLGDSDSAGNRSISPLPPLNDIEKANTRPANGTLEAKIIDSIQIDLGDF</sequence>
<dbReference type="EMBL" id="KN837154">
    <property type="protein sequence ID" value="KIJ39208.1"/>
    <property type="molecule type" value="Genomic_DNA"/>
</dbReference>
<organism evidence="7 9">
    <name type="scientific">Sphaerobolus stellatus (strain SS14)</name>
    <dbReference type="NCBI Taxonomy" id="990650"/>
    <lineage>
        <taxon>Eukaryota</taxon>
        <taxon>Fungi</taxon>
        <taxon>Dikarya</taxon>
        <taxon>Basidiomycota</taxon>
        <taxon>Agaricomycotina</taxon>
        <taxon>Agaricomycetes</taxon>
        <taxon>Phallomycetidae</taxon>
        <taxon>Geastrales</taxon>
        <taxon>Sphaerobolaceae</taxon>
        <taxon>Sphaerobolus</taxon>
    </lineage>
</organism>
<dbReference type="InterPro" id="IPR036128">
    <property type="entry name" value="Plus3-like_sf"/>
</dbReference>
<dbReference type="PANTHER" id="PTHR13115">
    <property type="entry name" value="RNA POLYMERASE-ASSOCIATED PROTEIN RTF1 HOMOLOG"/>
    <property type="match status" value="1"/>
</dbReference>
<evidence type="ECO:0000256" key="2">
    <source>
        <dbReference type="ARBA" id="ARBA00023015"/>
    </source>
</evidence>
<keyword evidence="9" id="KW-1185">Reference proteome</keyword>
<feature type="region of interest" description="Disordered" evidence="5">
    <location>
        <begin position="492"/>
        <end position="535"/>
    </location>
</feature>
<dbReference type="EMBL" id="KN837126">
    <property type="protein sequence ID" value="KIJ43001.1"/>
    <property type="molecule type" value="Genomic_DNA"/>
</dbReference>
<feature type="compositionally biased region" description="Acidic residues" evidence="5">
    <location>
        <begin position="48"/>
        <end position="63"/>
    </location>
</feature>
<evidence type="ECO:0000313" key="9">
    <source>
        <dbReference type="Proteomes" id="UP000054279"/>
    </source>
</evidence>